<keyword evidence="2" id="KW-1185">Reference proteome</keyword>
<organism evidence="1 2">
    <name type="scientific">Austropuccinia psidii MF-1</name>
    <dbReference type="NCBI Taxonomy" id="1389203"/>
    <lineage>
        <taxon>Eukaryota</taxon>
        <taxon>Fungi</taxon>
        <taxon>Dikarya</taxon>
        <taxon>Basidiomycota</taxon>
        <taxon>Pucciniomycotina</taxon>
        <taxon>Pucciniomycetes</taxon>
        <taxon>Pucciniales</taxon>
        <taxon>Sphaerophragmiaceae</taxon>
        <taxon>Austropuccinia</taxon>
    </lineage>
</organism>
<reference evidence="1" key="1">
    <citation type="submission" date="2021-03" db="EMBL/GenBank/DDBJ databases">
        <title>Draft genome sequence of rust myrtle Austropuccinia psidii MF-1, a brazilian biotype.</title>
        <authorList>
            <person name="Quecine M.C."/>
            <person name="Pachon D.M.R."/>
            <person name="Bonatelli M.L."/>
            <person name="Correr F.H."/>
            <person name="Franceschini L.M."/>
            <person name="Leite T.F."/>
            <person name="Margarido G.R.A."/>
            <person name="Almeida C.A."/>
            <person name="Ferrarezi J.A."/>
            <person name="Labate C.A."/>
        </authorList>
    </citation>
    <scope>NUCLEOTIDE SEQUENCE</scope>
    <source>
        <strain evidence="1">MF-1</strain>
    </source>
</reference>
<dbReference type="AlphaFoldDB" id="A0A9Q3I253"/>
<dbReference type="OrthoDB" id="2506366at2759"/>
<evidence type="ECO:0000313" key="2">
    <source>
        <dbReference type="Proteomes" id="UP000765509"/>
    </source>
</evidence>
<protein>
    <submittedName>
        <fullName evidence="1">Uncharacterized protein</fullName>
    </submittedName>
</protein>
<sequence length="182" mass="20817">MGVLNMILRGISGHRIAIVGLSENTVLVLPLGDERKIHFFVARGAVHTVIESTCLSDNGIRLEHSQLQGEILIYKESDGIRSYIPICTPESKGWHTGTPRGMEMCNIYRIEELKYEEQKSKLPLKKVKFDIEEKNYHSSKRINKSIYHLKEHKPEKNDRELASQTIMSLFCIQNLITLIALT</sequence>
<dbReference type="Proteomes" id="UP000765509">
    <property type="component" value="Unassembled WGS sequence"/>
</dbReference>
<gene>
    <name evidence="1" type="ORF">O181_064277</name>
</gene>
<dbReference type="EMBL" id="AVOT02031132">
    <property type="protein sequence ID" value="MBW0524562.1"/>
    <property type="molecule type" value="Genomic_DNA"/>
</dbReference>
<accession>A0A9Q3I253</accession>
<name>A0A9Q3I253_9BASI</name>
<evidence type="ECO:0000313" key="1">
    <source>
        <dbReference type="EMBL" id="MBW0524562.1"/>
    </source>
</evidence>
<comment type="caution">
    <text evidence="1">The sequence shown here is derived from an EMBL/GenBank/DDBJ whole genome shotgun (WGS) entry which is preliminary data.</text>
</comment>
<proteinExistence type="predicted"/>